<evidence type="ECO:0000259" key="1">
    <source>
        <dbReference type="Pfam" id="PF13466"/>
    </source>
</evidence>
<dbReference type="PANTHER" id="PTHR35849">
    <property type="entry name" value="BLR2341 PROTEIN"/>
    <property type="match status" value="1"/>
</dbReference>
<dbReference type="RefSeq" id="WP_066720975.1">
    <property type="nucleotide sequence ID" value="NZ_BAAADY010000006.1"/>
</dbReference>
<organism evidence="2 3">
    <name type="scientific">Sphingomonas trueperi</name>
    <dbReference type="NCBI Taxonomy" id="53317"/>
    <lineage>
        <taxon>Bacteria</taxon>
        <taxon>Pseudomonadati</taxon>
        <taxon>Pseudomonadota</taxon>
        <taxon>Alphaproteobacteria</taxon>
        <taxon>Sphingomonadales</taxon>
        <taxon>Sphingomonadaceae</taxon>
        <taxon>Sphingomonas</taxon>
    </lineage>
</organism>
<gene>
    <name evidence="2" type="ORF">GGR89_001989</name>
</gene>
<name>A0A543LXU8_9SPHN</name>
<dbReference type="Proteomes" id="UP000531251">
    <property type="component" value="Unassembled WGS sequence"/>
</dbReference>
<evidence type="ECO:0000313" key="2">
    <source>
        <dbReference type="EMBL" id="NJB97674.1"/>
    </source>
</evidence>
<reference evidence="2 3" key="1">
    <citation type="submission" date="2020-03" db="EMBL/GenBank/DDBJ databases">
        <title>Genomic Encyclopedia of Type Strains, Phase IV (KMG-IV): sequencing the most valuable type-strain genomes for metagenomic binning, comparative biology and taxonomic classification.</title>
        <authorList>
            <person name="Goeker M."/>
        </authorList>
    </citation>
    <scope>NUCLEOTIDE SEQUENCE [LARGE SCALE GENOMIC DNA]</scope>
    <source>
        <strain evidence="2 3">DSM 7225</strain>
    </source>
</reference>
<dbReference type="InterPro" id="IPR036513">
    <property type="entry name" value="STAS_dom_sf"/>
</dbReference>
<feature type="domain" description="MlaB-like STAS" evidence="1">
    <location>
        <begin position="17"/>
        <end position="88"/>
    </location>
</feature>
<accession>A0A543LXU8</accession>
<dbReference type="PANTHER" id="PTHR35849:SF2">
    <property type="entry name" value="BLR2341 PROTEIN"/>
    <property type="match status" value="1"/>
</dbReference>
<keyword evidence="3" id="KW-1185">Reference proteome</keyword>
<dbReference type="InterPro" id="IPR058548">
    <property type="entry name" value="MlaB-like_STAS"/>
</dbReference>
<sequence>MDFPLPPLEAGADNALALPAHGTTVTAADLQTRLIQAVDGDGPVEIDASQVESVGQAVLQLLVAAKAEADKLGKAFTILNPSTAFTDRVNRCQLAAAVGIDTGELL</sequence>
<dbReference type="InterPro" id="IPR052746">
    <property type="entry name" value="MlaB_ABC_Transporter"/>
</dbReference>
<dbReference type="Gene3D" id="3.30.750.24">
    <property type="entry name" value="STAS domain"/>
    <property type="match status" value="1"/>
</dbReference>
<dbReference type="Pfam" id="PF13466">
    <property type="entry name" value="STAS_2"/>
    <property type="match status" value="1"/>
</dbReference>
<dbReference type="EMBL" id="JAATJB010000005">
    <property type="protein sequence ID" value="NJB97674.1"/>
    <property type="molecule type" value="Genomic_DNA"/>
</dbReference>
<evidence type="ECO:0000313" key="3">
    <source>
        <dbReference type="Proteomes" id="UP000531251"/>
    </source>
</evidence>
<dbReference type="AlphaFoldDB" id="A0A543LXU8"/>
<dbReference type="OrthoDB" id="7506676at2"/>
<proteinExistence type="predicted"/>
<dbReference type="SUPFAM" id="SSF52091">
    <property type="entry name" value="SpoIIaa-like"/>
    <property type="match status" value="1"/>
</dbReference>
<protein>
    <submittedName>
        <fullName evidence="2">Anti-anti-sigma regulatory factor</fullName>
    </submittedName>
</protein>
<comment type="caution">
    <text evidence="2">The sequence shown here is derived from an EMBL/GenBank/DDBJ whole genome shotgun (WGS) entry which is preliminary data.</text>
</comment>